<dbReference type="Pfam" id="PF07005">
    <property type="entry name" value="SBD_N"/>
    <property type="match status" value="1"/>
</dbReference>
<evidence type="ECO:0000256" key="2">
    <source>
        <dbReference type="ARBA" id="ARBA00022679"/>
    </source>
</evidence>
<dbReference type="GO" id="GO:0005524">
    <property type="term" value="F:ATP binding"/>
    <property type="evidence" value="ECO:0007669"/>
    <property type="project" value="UniProtKB-KW"/>
</dbReference>
<feature type="domain" description="Four-carbon acid sugar kinase N-terminal" evidence="7">
    <location>
        <begin position="1"/>
        <end position="139"/>
    </location>
</feature>
<name>A0A6J7EYA7_9ZZZZ</name>
<accession>A0A6J7EYA7</accession>
<evidence type="ECO:0000259" key="8">
    <source>
        <dbReference type="Pfam" id="PF17042"/>
    </source>
</evidence>
<keyword evidence="3" id="KW-0547">Nucleotide-binding</keyword>
<evidence type="ECO:0000256" key="4">
    <source>
        <dbReference type="ARBA" id="ARBA00022777"/>
    </source>
</evidence>
<gene>
    <name evidence="9" type="ORF">UFOPK3376_02574</name>
</gene>
<evidence type="ECO:0000313" key="9">
    <source>
        <dbReference type="EMBL" id="CAB4888216.1"/>
    </source>
</evidence>
<evidence type="ECO:0000259" key="7">
    <source>
        <dbReference type="Pfam" id="PF07005"/>
    </source>
</evidence>
<feature type="domain" description="Four-carbon acid sugar kinase nucleotide binding" evidence="8">
    <location>
        <begin position="258"/>
        <end position="315"/>
    </location>
</feature>
<dbReference type="InterPro" id="IPR010737">
    <property type="entry name" value="4-carb_acid_sugar_kinase_N"/>
</dbReference>
<protein>
    <submittedName>
        <fullName evidence="9">Unannotated protein</fullName>
    </submittedName>
</protein>
<reference evidence="9" key="1">
    <citation type="submission" date="2020-05" db="EMBL/GenBank/DDBJ databases">
        <authorList>
            <person name="Chiriac C."/>
            <person name="Salcher M."/>
            <person name="Ghai R."/>
            <person name="Kavagutti S V."/>
        </authorList>
    </citation>
    <scope>NUCLEOTIDE SEQUENCE</scope>
</reference>
<dbReference type="InterPro" id="IPR031475">
    <property type="entry name" value="NBD_C"/>
</dbReference>
<organism evidence="9">
    <name type="scientific">freshwater metagenome</name>
    <dbReference type="NCBI Taxonomy" id="449393"/>
    <lineage>
        <taxon>unclassified sequences</taxon>
        <taxon>metagenomes</taxon>
        <taxon>ecological metagenomes</taxon>
    </lineage>
</organism>
<evidence type="ECO:0000256" key="5">
    <source>
        <dbReference type="ARBA" id="ARBA00022840"/>
    </source>
</evidence>
<dbReference type="GO" id="GO:0016301">
    <property type="term" value="F:kinase activity"/>
    <property type="evidence" value="ECO:0007669"/>
    <property type="project" value="UniProtKB-KW"/>
</dbReference>
<evidence type="ECO:0000256" key="1">
    <source>
        <dbReference type="ARBA" id="ARBA00005715"/>
    </source>
</evidence>
<dbReference type="Gene3D" id="3.40.50.10840">
    <property type="entry name" value="Putative sugar-binding, N-terminal domain"/>
    <property type="match status" value="1"/>
</dbReference>
<dbReference type="InterPro" id="IPR042213">
    <property type="entry name" value="NBD_C_sf"/>
</dbReference>
<keyword evidence="4" id="KW-0418">Kinase</keyword>
<dbReference type="EMBL" id="CAFBLP010000087">
    <property type="protein sequence ID" value="CAB4888216.1"/>
    <property type="molecule type" value="Genomic_DNA"/>
</dbReference>
<evidence type="ECO:0000256" key="6">
    <source>
        <dbReference type="ARBA" id="ARBA00023277"/>
    </source>
</evidence>
<evidence type="ECO:0000256" key="3">
    <source>
        <dbReference type="ARBA" id="ARBA00022741"/>
    </source>
</evidence>
<dbReference type="InterPro" id="IPR037051">
    <property type="entry name" value="4-carb_acid_sugar_kinase_N_sf"/>
</dbReference>
<dbReference type="AlphaFoldDB" id="A0A6J7EYA7"/>
<dbReference type="Gene3D" id="3.40.980.20">
    <property type="entry name" value="Four-carbon acid sugar kinase, nucleotide binding domain"/>
    <property type="match status" value="1"/>
</dbReference>
<keyword evidence="2" id="KW-0808">Transferase</keyword>
<dbReference type="Pfam" id="PF17042">
    <property type="entry name" value="NBD_C"/>
    <property type="match status" value="1"/>
</dbReference>
<proteinExistence type="inferred from homology"/>
<keyword evidence="5" id="KW-0067">ATP-binding</keyword>
<keyword evidence="6" id="KW-0119">Carbohydrate metabolism</keyword>
<comment type="similarity">
    <text evidence="1">Belongs to the four-carbon acid sugar kinase family.</text>
</comment>
<dbReference type="SUPFAM" id="SSF142764">
    <property type="entry name" value="YgbK-like"/>
    <property type="match status" value="1"/>
</dbReference>
<sequence length="328" mass="33266">MLVIADDLTGAVDAAGAFAAGGHHSVVVLHPQDTTGDMSSGGGVLVVDTDTRPMTGAQAFAITAGLVHRLAPDELFIKIDSTLRGHVRATVDGALSALAAAGAPPAHVVVCPAFPSQGRTVVGAQVHIGGVPINAPSLADVFAGLPTATLLAIPDALTDNDLATFVASATRSGRGSTLWVGSAGLARQLGMATASDNPSPLNDAHPPRAAERVLVVVGSRQARTAEQIDHLDPDTAVLIIDPRDPSLRDQLEPAVMQADGLVLTGGATARAVLDMLQVRTLVVHGEVEPGIPWATGSGRSGDITVVTKAGGFGDAFSLQGAVRFLARA</sequence>